<dbReference type="STRING" id="555079.Toce_0503"/>
<dbReference type="EMBL" id="CP002131">
    <property type="protein sequence ID" value="ADL07279.1"/>
    <property type="molecule type" value="Genomic_DNA"/>
</dbReference>
<dbReference type="Gene3D" id="3.40.50.2000">
    <property type="entry name" value="Glycogen Phosphorylase B"/>
    <property type="match status" value="2"/>
</dbReference>
<evidence type="ECO:0000313" key="4">
    <source>
        <dbReference type="Proteomes" id="UP000000272"/>
    </source>
</evidence>
<proteinExistence type="predicted"/>
<dbReference type="Pfam" id="PF13439">
    <property type="entry name" value="Glyco_transf_4"/>
    <property type="match status" value="1"/>
</dbReference>
<dbReference type="RefSeq" id="WP_013275328.1">
    <property type="nucleotide sequence ID" value="NC_014377.1"/>
</dbReference>
<dbReference type="CDD" id="cd03801">
    <property type="entry name" value="GT4_PimA-like"/>
    <property type="match status" value="1"/>
</dbReference>
<evidence type="ECO:0000259" key="1">
    <source>
        <dbReference type="Pfam" id="PF00534"/>
    </source>
</evidence>
<dbReference type="SUPFAM" id="SSF53756">
    <property type="entry name" value="UDP-Glycosyltransferase/glycogen phosphorylase"/>
    <property type="match status" value="1"/>
</dbReference>
<feature type="domain" description="Glycosyl transferase family 1" evidence="1">
    <location>
        <begin position="179"/>
        <end position="342"/>
    </location>
</feature>
<dbReference type="Pfam" id="PF00534">
    <property type="entry name" value="Glycos_transf_1"/>
    <property type="match status" value="1"/>
</dbReference>
<evidence type="ECO:0000259" key="2">
    <source>
        <dbReference type="Pfam" id="PF13439"/>
    </source>
</evidence>
<dbReference type="PANTHER" id="PTHR12526">
    <property type="entry name" value="GLYCOSYLTRANSFERASE"/>
    <property type="match status" value="1"/>
</dbReference>
<dbReference type="PANTHER" id="PTHR12526:SF637">
    <property type="entry name" value="GLYCOSYLTRANSFERASE EPSF-RELATED"/>
    <property type="match status" value="1"/>
</dbReference>
<keyword evidence="4" id="KW-1185">Reference proteome</keyword>
<dbReference type="InterPro" id="IPR001296">
    <property type="entry name" value="Glyco_trans_1"/>
</dbReference>
<dbReference type="OrthoDB" id="9802525at2"/>
<reference evidence="3 4" key="1">
    <citation type="journal article" date="2010" name="Stand. Genomic Sci.">
        <title>Complete genome sequence of Thermosediminibacter oceani type strain (JW/IW-1228P).</title>
        <authorList>
            <person name="Pitluck S."/>
            <person name="Yasawong M."/>
            <person name="Munk C."/>
            <person name="Nolan M."/>
            <person name="Lapidus A."/>
            <person name="Lucas S."/>
            <person name="Glavina Del Rio T."/>
            <person name="Tice H."/>
            <person name="Cheng J.F."/>
            <person name="Bruce D."/>
            <person name="Detter C."/>
            <person name="Tapia R."/>
            <person name="Han C."/>
            <person name="Goodwin L."/>
            <person name="Liolios K."/>
            <person name="Ivanova N."/>
            <person name="Mavromatis K."/>
            <person name="Mikhailova N."/>
            <person name="Pati A."/>
            <person name="Chen A."/>
            <person name="Palaniappan K."/>
            <person name="Land M."/>
            <person name="Hauser L."/>
            <person name="Chang Y.J."/>
            <person name="Jeffries C.D."/>
            <person name="Rohde M."/>
            <person name="Spring S."/>
            <person name="Sikorski J."/>
            <person name="Goker M."/>
            <person name="Woyke T."/>
            <person name="Bristow J."/>
            <person name="Eisen J.A."/>
            <person name="Markowitz V."/>
            <person name="Hugenholtz P."/>
            <person name="Kyrpides N.C."/>
            <person name="Klenk H.P."/>
        </authorList>
    </citation>
    <scope>NUCLEOTIDE SEQUENCE [LARGE SCALE GENOMIC DNA]</scope>
    <source>
        <strain evidence="4">ATCC BAA-1034 / DSM 16646 / JW/IW-1228P</strain>
    </source>
</reference>
<dbReference type="AlphaFoldDB" id="D9S1K2"/>
<dbReference type="GO" id="GO:0016757">
    <property type="term" value="F:glycosyltransferase activity"/>
    <property type="evidence" value="ECO:0007669"/>
    <property type="project" value="InterPro"/>
</dbReference>
<name>D9S1K2_THEOJ</name>
<feature type="domain" description="Glycosyltransferase subfamily 4-like N-terminal" evidence="2">
    <location>
        <begin position="13"/>
        <end position="170"/>
    </location>
</feature>
<dbReference type="HOGENOM" id="CLU_009583_0_3_9"/>
<keyword evidence="3" id="KW-0808">Transferase</keyword>
<dbReference type="KEGG" id="toc:Toce_0503"/>
<dbReference type="eggNOG" id="COG0297">
    <property type="taxonomic scope" value="Bacteria"/>
</dbReference>
<gene>
    <name evidence="3" type="ordered locus">Toce_0503</name>
</gene>
<sequence length="369" mass="41866">MKVLHIVLKPRFSGAEILVKDLAVTHSSQGIAVGIAAFNPPEDDFMPIIENLSISGVKCFLPVSPLKKTSRLLALWNWLAQFRPDIIVAHSAIPALYTRIALFNRQMPKVISVLHAVDDYRDWRLRLPEYILRWKSARVVAVSDESARYYIRRFPKAHIKIIPNGIHINRFILAAQNRAKHREYFGLAGHTQIVLQVGRITPVKQQHLSLAAIIPIMRENPNVELWFIGPIEDKSYYNALLDKVRSFEIAERVRFWGGQSNLELFLAVSDLLLMPSVREASSIAFLEALASGIPVIASDIPAFAFAEKYPGVWLVSPENTPEFGDRIQLALAEKMRHVRDLSSYSFQRTAEQYLSLFKEVLDNEKGCVD</sequence>
<dbReference type="CAZy" id="GT4">
    <property type="family name" value="Glycosyltransferase Family 4"/>
</dbReference>
<dbReference type="Proteomes" id="UP000000272">
    <property type="component" value="Chromosome"/>
</dbReference>
<accession>D9S1K2</accession>
<evidence type="ECO:0000313" key="3">
    <source>
        <dbReference type="EMBL" id="ADL07279.1"/>
    </source>
</evidence>
<dbReference type="InterPro" id="IPR028098">
    <property type="entry name" value="Glyco_trans_4-like_N"/>
</dbReference>
<organism evidence="3 4">
    <name type="scientific">Thermosediminibacter oceani (strain ATCC BAA-1034 / DSM 16646 / JW/IW-1228P)</name>
    <dbReference type="NCBI Taxonomy" id="555079"/>
    <lineage>
        <taxon>Bacteria</taxon>
        <taxon>Bacillati</taxon>
        <taxon>Bacillota</taxon>
        <taxon>Clostridia</taxon>
        <taxon>Thermosediminibacterales</taxon>
        <taxon>Thermosediminibacteraceae</taxon>
        <taxon>Thermosediminibacter</taxon>
    </lineage>
</organism>
<protein>
    <submittedName>
        <fullName evidence="3">Glycosyl transferase group 1</fullName>
    </submittedName>
</protein>